<organism evidence="1 2">
    <name type="scientific">Nonlabens agnitus</name>
    <dbReference type="NCBI Taxonomy" id="870484"/>
    <lineage>
        <taxon>Bacteria</taxon>
        <taxon>Pseudomonadati</taxon>
        <taxon>Bacteroidota</taxon>
        <taxon>Flavobacteriia</taxon>
        <taxon>Flavobacteriales</taxon>
        <taxon>Flavobacteriaceae</taxon>
        <taxon>Nonlabens</taxon>
    </lineage>
</organism>
<dbReference type="AlphaFoldDB" id="A0A2S9WQG8"/>
<evidence type="ECO:0000313" key="1">
    <source>
        <dbReference type="EMBL" id="PRP65719.1"/>
    </source>
</evidence>
<name>A0A2S9WQG8_9FLAO</name>
<dbReference type="RefSeq" id="WP_105981612.1">
    <property type="nucleotide sequence ID" value="NZ_MQUC01000003.1"/>
</dbReference>
<sequence>MDNKTQVINLKQSMMKNLYNYTAILLACIMVSCEEEPVIFDNVGGAELVSFEDTFVQVPVNVGEGSGTASATVEVSTISNVDRTFNVSVVSEESTAPSSFYSVPTTVTIPANSYEGELIITGNEDAALTPAGSTVIVELADGSGDAITNKRTTFNVFLACPLDDQFLVGEYNLIVTASAGAFGAPIFRGPAGGTSTVVTLEVDSPTSRTYRAIPRGTNSANARTFTLTVGCDGINLLGNVADPVNPPLLYGPGQVDGTYDQSDDSEAIINFTGNVNSAFGGSASQGEFVLQKR</sequence>
<comment type="caution">
    <text evidence="1">The sequence shown here is derived from an EMBL/GenBank/DDBJ whole genome shotgun (WGS) entry which is preliminary data.</text>
</comment>
<evidence type="ECO:0008006" key="3">
    <source>
        <dbReference type="Google" id="ProtNLM"/>
    </source>
</evidence>
<proteinExistence type="predicted"/>
<keyword evidence="2" id="KW-1185">Reference proteome</keyword>
<gene>
    <name evidence="1" type="ORF">BST86_00750</name>
</gene>
<evidence type="ECO:0000313" key="2">
    <source>
        <dbReference type="Proteomes" id="UP000239532"/>
    </source>
</evidence>
<accession>A0A2S9WQG8</accession>
<dbReference type="Proteomes" id="UP000239532">
    <property type="component" value="Unassembled WGS sequence"/>
</dbReference>
<dbReference type="SUPFAM" id="SSF141072">
    <property type="entry name" value="CalX-like"/>
    <property type="match status" value="1"/>
</dbReference>
<dbReference type="InterPro" id="IPR038081">
    <property type="entry name" value="CalX-like_sf"/>
</dbReference>
<dbReference type="Gene3D" id="2.60.40.2030">
    <property type="match status" value="1"/>
</dbReference>
<protein>
    <recommendedName>
        <fullName evidence="3">DUF1735 domain-containing protein</fullName>
    </recommendedName>
</protein>
<dbReference type="EMBL" id="MQUC01000003">
    <property type="protein sequence ID" value="PRP65719.1"/>
    <property type="molecule type" value="Genomic_DNA"/>
</dbReference>
<dbReference type="OrthoDB" id="1341662at2"/>
<reference evidence="1 2" key="1">
    <citation type="submission" date="2016-11" db="EMBL/GenBank/DDBJ databases">
        <title>Trade-off between light-utilization and light-protection in marine flavobacteria.</title>
        <authorList>
            <person name="Kumagai Y."/>
        </authorList>
    </citation>
    <scope>NUCLEOTIDE SEQUENCE [LARGE SCALE GENOMIC DNA]</scope>
    <source>
        <strain evidence="1 2">JCM 17109</strain>
    </source>
</reference>
<dbReference type="PROSITE" id="PS51257">
    <property type="entry name" value="PROKAR_LIPOPROTEIN"/>
    <property type="match status" value="1"/>
</dbReference>